<keyword evidence="3" id="KW-1133">Transmembrane helix</keyword>
<dbReference type="GO" id="GO:0045039">
    <property type="term" value="P:protein insertion into mitochondrial inner membrane"/>
    <property type="evidence" value="ECO:0007669"/>
    <property type="project" value="InterPro"/>
</dbReference>
<name>D8RFR6_SELML</name>
<proteinExistence type="predicted"/>
<dbReference type="GO" id="GO:0042721">
    <property type="term" value="C:TIM22 mitochondrial import inner membrane insertion complex"/>
    <property type="evidence" value="ECO:0007669"/>
    <property type="project" value="InterPro"/>
</dbReference>
<sequence length="169" mass="18178">MGVVSDLFETLTEAPVLGSDDYRGVDLGEYDTVTYKTLSGGLGCGLLGALYGNLKTRWNYQMPTKGREIVRAVNRYQMIEYGATIGAMGAAYALTDALCERYRGKADYWNSIYAGWAAGAVLGLRNGSVGRGLAAAASIAAVTAVVDTLAQNSTLRKINKEYLPFPEDR</sequence>
<organism evidence="6">
    <name type="scientific">Selaginella moellendorffii</name>
    <name type="common">Spikemoss</name>
    <dbReference type="NCBI Taxonomy" id="88036"/>
    <lineage>
        <taxon>Eukaryota</taxon>
        <taxon>Viridiplantae</taxon>
        <taxon>Streptophyta</taxon>
        <taxon>Embryophyta</taxon>
        <taxon>Tracheophyta</taxon>
        <taxon>Lycopodiopsida</taxon>
        <taxon>Selaginellales</taxon>
        <taxon>Selaginellaceae</taxon>
        <taxon>Selaginella</taxon>
    </lineage>
</organism>
<dbReference type="EMBL" id="GL377578">
    <property type="protein sequence ID" value="EFJ28913.1"/>
    <property type="molecule type" value="Genomic_DNA"/>
</dbReference>
<dbReference type="OrthoDB" id="1913277at2759"/>
<comment type="subcellular location">
    <subcellularLocation>
        <location evidence="1">Membrane</location>
        <topology evidence="1">Multi-pass membrane protein</topology>
    </subcellularLocation>
</comment>
<evidence type="ECO:0000256" key="3">
    <source>
        <dbReference type="ARBA" id="ARBA00022989"/>
    </source>
</evidence>
<accession>D8RFR6</accession>
<keyword evidence="2" id="KW-0812">Transmembrane</keyword>
<evidence type="ECO:0000256" key="1">
    <source>
        <dbReference type="ARBA" id="ARBA00004141"/>
    </source>
</evidence>
<keyword evidence="6" id="KW-1185">Reference proteome</keyword>
<dbReference type="Gramene" id="EFJ28913">
    <property type="protein sequence ID" value="EFJ28913"/>
    <property type="gene ID" value="SELMODRAFT_440966"/>
</dbReference>
<dbReference type="Proteomes" id="UP000001514">
    <property type="component" value="Unassembled WGS sequence"/>
</dbReference>
<dbReference type="FunCoup" id="D8RFR6">
    <property type="interactions" value="1565"/>
</dbReference>
<protein>
    <submittedName>
        <fullName evidence="5">Uncharacterized protein</fullName>
    </submittedName>
</protein>
<evidence type="ECO:0000313" key="5">
    <source>
        <dbReference type="EMBL" id="EFJ28913.1"/>
    </source>
</evidence>
<dbReference type="PANTHER" id="PTHR14110">
    <property type="entry name" value="MITOCHONDRIAL IMPORT INNER MEMBRANE TRANSLOCASE SUBUNIT TIM22"/>
    <property type="match status" value="1"/>
</dbReference>
<dbReference type="STRING" id="88036.D8RFR6"/>
<evidence type="ECO:0000256" key="2">
    <source>
        <dbReference type="ARBA" id="ARBA00022692"/>
    </source>
</evidence>
<dbReference type="HOGENOM" id="CLU_1581198_0_0_1"/>
<dbReference type="Pfam" id="PF02466">
    <property type="entry name" value="Tim17"/>
    <property type="match status" value="1"/>
</dbReference>
<dbReference type="KEGG" id="smo:SELMODRAFT_440966"/>
<evidence type="ECO:0000313" key="6">
    <source>
        <dbReference type="Proteomes" id="UP000001514"/>
    </source>
</evidence>
<dbReference type="InterPro" id="IPR039175">
    <property type="entry name" value="TIM22"/>
</dbReference>
<dbReference type="AlphaFoldDB" id="D8RFR6"/>
<keyword evidence="4" id="KW-0472">Membrane</keyword>
<dbReference type="PANTHER" id="PTHR14110:SF18">
    <property type="entry name" value="OUTER ENVELOPE PORE PROTEIN 16-3, CHLOROPLASTIC_MITOCHONDRIAL"/>
    <property type="match status" value="1"/>
</dbReference>
<gene>
    <name evidence="5" type="ORF">SELMODRAFT_440966</name>
</gene>
<evidence type="ECO:0000256" key="4">
    <source>
        <dbReference type="ARBA" id="ARBA00023136"/>
    </source>
</evidence>
<reference evidence="5 6" key="1">
    <citation type="journal article" date="2011" name="Science">
        <title>The Selaginella genome identifies genetic changes associated with the evolution of vascular plants.</title>
        <authorList>
            <person name="Banks J.A."/>
            <person name="Nishiyama T."/>
            <person name="Hasebe M."/>
            <person name="Bowman J.L."/>
            <person name="Gribskov M."/>
            <person name="dePamphilis C."/>
            <person name="Albert V.A."/>
            <person name="Aono N."/>
            <person name="Aoyama T."/>
            <person name="Ambrose B.A."/>
            <person name="Ashton N.W."/>
            <person name="Axtell M.J."/>
            <person name="Barker E."/>
            <person name="Barker M.S."/>
            <person name="Bennetzen J.L."/>
            <person name="Bonawitz N.D."/>
            <person name="Chapple C."/>
            <person name="Cheng C."/>
            <person name="Correa L.G."/>
            <person name="Dacre M."/>
            <person name="DeBarry J."/>
            <person name="Dreyer I."/>
            <person name="Elias M."/>
            <person name="Engstrom E.M."/>
            <person name="Estelle M."/>
            <person name="Feng L."/>
            <person name="Finet C."/>
            <person name="Floyd S.K."/>
            <person name="Frommer W.B."/>
            <person name="Fujita T."/>
            <person name="Gramzow L."/>
            <person name="Gutensohn M."/>
            <person name="Harholt J."/>
            <person name="Hattori M."/>
            <person name="Heyl A."/>
            <person name="Hirai T."/>
            <person name="Hiwatashi Y."/>
            <person name="Ishikawa M."/>
            <person name="Iwata M."/>
            <person name="Karol K.G."/>
            <person name="Koehler B."/>
            <person name="Kolukisaoglu U."/>
            <person name="Kubo M."/>
            <person name="Kurata T."/>
            <person name="Lalonde S."/>
            <person name="Li K."/>
            <person name="Li Y."/>
            <person name="Litt A."/>
            <person name="Lyons E."/>
            <person name="Manning G."/>
            <person name="Maruyama T."/>
            <person name="Michael T.P."/>
            <person name="Mikami K."/>
            <person name="Miyazaki S."/>
            <person name="Morinaga S."/>
            <person name="Murata T."/>
            <person name="Mueller-Roeber B."/>
            <person name="Nelson D.R."/>
            <person name="Obara M."/>
            <person name="Oguri Y."/>
            <person name="Olmstead R.G."/>
            <person name="Onodera N."/>
            <person name="Petersen B.L."/>
            <person name="Pils B."/>
            <person name="Prigge M."/>
            <person name="Rensing S.A."/>
            <person name="Riano-Pachon D.M."/>
            <person name="Roberts A.W."/>
            <person name="Sato Y."/>
            <person name="Scheller H.V."/>
            <person name="Schulz B."/>
            <person name="Schulz C."/>
            <person name="Shakirov E.V."/>
            <person name="Shibagaki N."/>
            <person name="Shinohara N."/>
            <person name="Shippen D.E."/>
            <person name="Soerensen I."/>
            <person name="Sotooka R."/>
            <person name="Sugimoto N."/>
            <person name="Sugita M."/>
            <person name="Sumikawa N."/>
            <person name="Tanurdzic M."/>
            <person name="Theissen G."/>
            <person name="Ulvskov P."/>
            <person name="Wakazuki S."/>
            <person name="Weng J.K."/>
            <person name="Willats W.W."/>
            <person name="Wipf D."/>
            <person name="Wolf P.G."/>
            <person name="Yang L."/>
            <person name="Zimmer A.D."/>
            <person name="Zhu Q."/>
            <person name="Mitros T."/>
            <person name="Hellsten U."/>
            <person name="Loque D."/>
            <person name="Otillar R."/>
            <person name="Salamov A."/>
            <person name="Schmutz J."/>
            <person name="Shapiro H."/>
            <person name="Lindquist E."/>
            <person name="Lucas S."/>
            <person name="Rokhsar D."/>
            <person name="Grigoriev I.V."/>
        </authorList>
    </citation>
    <scope>NUCLEOTIDE SEQUENCE [LARGE SCALE GENOMIC DNA]</scope>
</reference>
<dbReference type="InParanoid" id="D8RFR6"/>